<dbReference type="EMBL" id="RXYK01000002">
    <property type="protein sequence ID" value="RTY39585.1"/>
    <property type="molecule type" value="Genomic_DNA"/>
</dbReference>
<gene>
    <name evidence="1" type="ORF">EKD02_02625</name>
</gene>
<evidence type="ECO:0000313" key="1">
    <source>
        <dbReference type="EMBL" id="RTY39585.1"/>
    </source>
</evidence>
<protein>
    <submittedName>
        <fullName evidence="1">Uncharacterized protein</fullName>
    </submittedName>
</protein>
<dbReference type="Proteomes" id="UP000279908">
    <property type="component" value="Unassembled WGS sequence"/>
</dbReference>
<dbReference type="AlphaFoldDB" id="A0A3S0P0G6"/>
<evidence type="ECO:0000313" key="2">
    <source>
        <dbReference type="Proteomes" id="UP000279908"/>
    </source>
</evidence>
<organism evidence="1 2">
    <name type="scientific">Chlorobium phaeovibrioides</name>
    <dbReference type="NCBI Taxonomy" id="1094"/>
    <lineage>
        <taxon>Bacteria</taxon>
        <taxon>Pseudomonadati</taxon>
        <taxon>Chlorobiota</taxon>
        <taxon>Chlorobiia</taxon>
        <taxon>Chlorobiales</taxon>
        <taxon>Chlorobiaceae</taxon>
        <taxon>Chlorobium/Pelodictyon group</taxon>
        <taxon>Chlorobium</taxon>
    </lineage>
</organism>
<accession>A0A3S0P0G6</accession>
<proteinExistence type="predicted"/>
<name>A0A3S0P0G6_CHLPH</name>
<comment type="caution">
    <text evidence="1">The sequence shown here is derived from an EMBL/GenBank/DDBJ whole genome shotgun (WGS) entry which is preliminary data.</text>
</comment>
<sequence length="118" mass="12344">MATSNTAYQPAVYNTGILRGDTFSESFTFATGGVPLDLTGASVRIQLRNRSGGVIGSFENGSGIEAAEDGGAIVWTIEGSQTAAYAPGLYQYDIEVTTGSTVRTYLSGSFTVQKDITV</sequence>
<reference evidence="1 2" key="1">
    <citation type="submission" date="2018-12" db="EMBL/GenBank/DDBJ databases">
        <authorList>
            <person name="Lunina O.N."/>
            <person name="Grouzdev D.S."/>
            <person name="Gorlenko V.M."/>
            <person name="Savvichev A.S."/>
        </authorList>
    </citation>
    <scope>NUCLEOTIDE SEQUENCE [LARGE SCALE GENOMIC DNA]</scope>
    <source>
        <strain evidence="1 2">BrKhr-17</strain>
    </source>
</reference>
<dbReference type="RefSeq" id="WP_126341530.1">
    <property type="nucleotide sequence ID" value="NZ_RXYJ01000002.1"/>
</dbReference>